<accession>A0A0D6Q7N0</accession>
<sequence length="162" mass="17816">MHDTDRRIHQTGPYVPAQAAGCVLSLLSTCPKTRRLARKTRPSCTPRRAALVPPVAGMISWGVHTPFTCANDRYRTDTRHGHPHGAGQARGSVLPAPLVTRADTGDTLWLEYVAGAQDMLYWLMWYDATGRPRVTYSAVMDHPNLCIMLRALGYGHALPPAS</sequence>
<organism evidence="1 2">
    <name type="scientific">Komagataeibacter xylinus NBRC 13693</name>
    <dbReference type="NCBI Taxonomy" id="1234668"/>
    <lineage>
        <taxon>Bacteria</taxon>
        <taxon>Pseudomonadati</taxon>
        <taxon>Pseudomonadota</taxon>
        <taxon>Alphaproteobacteria</taxon>
        <taxon>Acetobacterales</taxon>
        <taxon>Acetobacteraceae</taxon>
        <taxon>Komagataeibacter</taxon>
    </lineage>
</organism>
<evidence type="ECO:0000313" key="2">
    <source>
        <dbReference type="Proteomes" id="UP000032683"/>
    </source>
</evidence>
<comment type="caution">
    <text evidence="1">The sequence shown here is derived from an EMBL/GenBank/DDBJ whole genome shotgun (WGS) entry which is preliminary data.</text>
</comment>
<dbReference type="RefSeq" id="WP_242405379.1">
    <property type="nucleotide sequence ID" value="NZ_BANJ01000020.1"/>
</dbReference>
<dbReference type="EMBL" id="BANJ01000020">
    <property type="protein sequence ID" value="GAN99328.1"/>
    <property type="molecule type" value="Genomic_DNA"/>
</dbReference>
<name>A0A0D6Q7N0_KOMXY</name>
<reference evidence="1 2" key="1">
    <citation type="submission" date="2012-11" db="EMBL/GenBank/DDBJ databases">
        <title>Whole genome sequence of Gluconacetobacter xylinus NBRC 13693.</title>
        <authorList>
            <person name="Azuma Y."/>
            <person name="Higashiura N."/>
            <person name="Hirakawa H."/>
            <person name="Matsushita K."/>
        </authorList>
    </citation>
    <scope>NUCLEOTIDE SEQUENCE [LARGE SCALE GENOMIC DNA]</scope>
    <source>
        <strain evidence="1 2">NBRC 13693</strain>
    </source>
</reference>
<dbReference type="Proteomes" id="UP000032683">
    <property type="component" value="Unassembled WGS sequence"/>
</dbReference>
<evidence type="ECO:0000313" key="1">
    <source>
        <dbReference type="EMBL" id="GAN99328.1"/>
    </source>
</evidence>
<proteinExistence type="predicted"/>
<gene>
    <name evidence="1" type="ORF">Gxy13693_020_021</name>
</gene>
<protein>
    <submittedName>
        <fullName evidence="1">Uncharacterized protein</fullName>
    </submittedName>
</protein>
<dbReference type="AlphaFoldDB" id="A0A0D6Q7N0"/>